<evidence type="ECO:0000256" key="5">
    <source>
        <dbReference type="ARBA" id="ARBA00022729"/>
    </source>
</evidence>
<comment type="caution">
    <text evidence="11">The sequence shown here is derived from an EMBL/GenBank/DDBJ whole genome shotgun (WGS) entry which is preliminary data.</text>
</comment>
<evidence type="ECO:0000256" key="6">
    <source>
        <dbReference type="ARBA" id="ARBA00023065"/>
    </source>
</evidence>
<evidence type="ECO:0000256" key="1">
    <source>
        <dbReference type="ARBA" id="ARBA00009521"/>
    </source>
</evidence>
<dbReference type="EMBL" id="JASJEV010000003">
    <property type="protein sequence ID" value="MDJ1157966.1"/>
    <property type="molecule type" value="Genomic_DNA"/>
</dbReference>
<evidence type="ECO:0000313" key="12">
    <source>
        <dbReference type="Proteomes" id="UP001321492"/>
    </source>
</evidence>
<gene>
    <name evidence="11" type="ORF">QNA08_06935</name>
</gene>
<feature type="chain" id="PRO_5044973126" description="Porin" evidence="10">
    <location>
        <begin position="24"/>
        <end position="427"/>
    </location>
</feature>
<comment type="domain">
    <text evidence="10">Consists of 16-stranded beta-barrel sheets, with large surface-exposed loops, that form a transmembrane pore at the center of each barrel. The pore is partially ocluded by a peptide loop that folds into the pore lumen.</text>
</comment>
<keyword evidence="9 10" id="KW-0998">Cell outer membrane</keyword>
<comment type="similarity">
    <text evidence="1 10">Belongs to the alphaproteobacteria porin family.</text>
</comment>
<evidence type="ECO:0000256" key="9">
    <source>
        <dbReference type="ARBA" id="ARBA00023237"/>
    </source>
</evidence>
<evidence type="ECO:0000256" key="2">
    <source>
        <dbReference type="ARBA" id="ARBA00022448"/>
    </source>
</evidence>
<dbReference type="RefSeq" id="WP_283739954.1">
    <property type="nucleotide sequence ID" value="NZ_JASJEV010000003.1"/>
</dbReference>
<dbReference type="Pfam" id="PF02530">
    <property type="entry name" value="Porin_2"/>
    <property type="match status" value="1"/>
</dbReference>
<organism evidence="11 12">
    <name type="scientific">Chelatococcus albus</name>
    <dbReference type="NCBI Taxonomy" id="3047466"/>
    <lineage>
        <taxon>Bacteria</taxon>
        <taxon>Pseudomonadati</taxon>
        <taxon>Pseudomonadota</taxon>
        <taxon>Alphaproteobacteria</taxon>
        <taxon>Hyphomicrobiales</taxon>
        <taxon>Chelatococcaceae</taxon>
        <taxon>Chelatococcus</taxon>
    </lineage>
</organism>
<dbReference type="SUPFAM" id="SSF56935">
    <property type="entry name" value="Porins"/>
    <property type="match status" value="1"/>
</dbReference>
<comment type="subcellular location">
    <subcellularLocation>
        <location evidence="10">Cell outer membrane</location>
        <topology evidence="10">Multi-pass membrane protein</topology>
    </subcellularLocation>
</comment>
<reference evidence="11 12" key="1">
    <citation type="submission" date="2023-05" db="EMBL/GenBank/DDBJ databases">
        <title>Chelatococcus sp. nov., a moderately thermophilic bacterium isolated from hot spring microbial mat.</title>
        <authorList>
            <person name="Hu C.-J."/>
            <person name="Li W.-J."/>
        </authorList>
    </citation>
    <scope>NUCLEOTIDE SEQUENCE [LARGE SCALE GENOMIC DNA]</scope>
    <source>
        <strain evidence="11 12">SYSU G07232</strain>
    </source>
</reference>
<keyword evidence="4 10" id="KW-0812">Transmembrane</keyword>
<feature type="signal peptide" evidence="10">
    <location>
        <begin position="1"/>
        <end position="23"/>
    </location>
</feature>
<evidence type="ECO:0000256" key="7">
    <source>
        <dbReference type="ARBA" id="ARBA00023114"/>
    </source>
</evidence>
<keyword evidence="7 10" id="KW-0626">Porin</keyword>
<comment type="function">
    <text evidence="10">Forms passive diffusion pores that allow small molecular weight hydrophilic materials across the outer membrane.</text>
</comment>
<evidence type="ECO:0000256" key="10">
    <source>
        <dbReference type="RuleBase" id="RU364005"/>
    </source>
</evidence>
<protein>
    <recommendedName>
        <fullName evidence="10">Porin</fullName>
    </recommendedName>
</protein>
<keyword evidence="12" id="KW-1185">Reference proteome</keyword>
<keyword evidence="6 10" id="KW-0406">Ion transport</keyword>
<evidence type="ECO:0000256" key="8">
    <source>
        <dbReference type="ARBA" id="ARBA00023136"/>
    </source>
</evidence>
<evidence type="ECO:0000256" key="3">
    <source>
        <dbReference type="ARBA" id="ARBA00022452"/>
    </source>
</evidence>
<keyword evidence="5 10" id="KW-0732">Signal</keyword>
<name>A0ABT7AF35_9HYPH</name>
<keyword evidence="2 10" id="KW-0813">Transport</keyword>
<proteinExistence type="inferred from homology"/>
<sequence>MVLLKHGLLVGTAGLVAAGAAGAADLPMKKAAPVEYVRVCSAQGEGFFYIPGTDTCLRIGGRLRAEVRYLEPGKRTDDAIGFRARARLNIDTRTATTYGTLRAFIRYEFTSNTGNFGADTTNLERAFIQFAGITAGRTQSFFDFYTNDYNFGAILVSDFSANALAYTATFGSGFMATLSLEDGNARRQIQNANVAVPPGDQNFTSGGERLPDVVGQLRVDQSWGMVQMSAALHQMRSTNFVPGFAPQPFVDTDYGFAVQGGLQLKLPMIASGDQLWLQGGYAEGAMSYLGLGNTSVGDITLNQTDVYVDGTGDAKRSKAWAVTALFLHYWTPQVRQAVFGSYGRIDYAASGSVVNAAGATTGFVDTTDWRIGTNVSWIPVSGFYIGVEALYRRVDPRGRVYANNDATGRLVGSADAIETRLRLQRDF</sequence>
<dbReference type="InterPro" id="IPR003684">
    <property type="entry name" value="Porin_alphabac"/>
</dbReference>
<keyword evidence="3 10" id="KW-1134">Transmembrane beta strand</keyword>
<evidence type="ECO:0000256" key="4">
    <source>
        <dbReference type="ARBA" id="ARBA00022692"/>
    </source>
</evidence>
<dbReference type="Proteomes" id="UP001321492">
    <property type="component" value="Unassembled WGS sequence"/>
</dbReference>
<accession>A0ABT7AF35</accession>
<evidence type="ECO:0000313" key="11">
    <source>
        <dbReference type="EMBL" id="MDJ1157966.1"/>
    </source>
</evidence>
<keyword evidence="8 10" id="KW-0472">Membrane</keyword>